<proteinExistence type="predicted"/>
<dbReference type="OrthoDB" id="981203at2"/>
<dbReference type="InterPro" id="IPR038158">
    <property type="entry name" value="H-NOX_domain_sf"/>
</dbReference>
<reference evidence="2 3" key="1">
    <citation type="submission" date="2015-07" db="EMBL/GenBank/DDBJ databases">
        <authorList>
            <person name="Noorani M."/>
        </authorList>
    </citation>
    <scope>NUCLEOTIDE SEQUENCE [LARGE SCALE GENOMIC DNA]</scope>
    <source>
        <strain evidence="2 3">CECT 5088</strain>
    </source>
</reference>
<name>A0A0M6XRQ7_9RHOB</name>
<gene>
    <name evidence="2" type="ORF">JAN5088_01607</name>
</gene>
<dbReference type="InterPro" id="IPR024096">
    <property type="entry name" value="NO_sig/Golgi_transp_ligand-bd"/>
</dbReference>
<keyword evidence="3" id="KW-1185">Reference proteome</keyword>
<dbReference type="PANTHER" id="PTHR45655">
    <property type="entry name" value="GUANYLATE CYCLASE SOLUBLE SUBUNIT BETA-2"/>
    <property type="match status" value="1"/>
</dbReference>
<dbReference type="Pfam" id="PF07700">
    <property type="entry name" value="HNOB"/>
    <property type="match status" value="1"/>
</dbReference>
<dbReference type="Proteomes" id="UP000048908">
    <property type="component" value="Unassembled WGS sequence"/>
</dbReference>
<evidence type="ECO:0000313" key="3">
    <source>
        <dbReference type="Proteomes" id="UP000048908"/>
    </source>
</evidence>
<dbReference type="EMBL" id="CXPG01000016">
    <property type="protein sequence ID" value="CTQ32835.1"/>
    <property type="molecule type" value="Genomic_DNA"/>
</dbReference>
<dbReference type="Gene3D" id="3.90.1520.10">
    <property type="entry name" value="H-NOX domain"/>
    <property type="match status" value="1"/>
</dbReference>
<feature type="domain" description="Heme NO-binding" evidence="1">
    <location>
        <begin position="2"/>
        <end position="152"/>
    </location>
</feature>
<evidence type="ECO:0000259" key="1">
    <source>
        <dbReference type="Pfam" id="PF07700"/>
    </source>
</evidence>
<evidence type="ECO:0000313" key="2">
    <source>
        <dbReference type="EMBL" id="CTQ32835.1"/>
    </source>
</evidence>
<sequence>MYGLICKSLEGFVRDRRGAEAWGRIVARAELPFETFEALRVHDKEMMLRLIAAAAQEMQRETLALIEDVGHWICTHPPLEPVRRLIRFSGRNYVDLIHSFDEMQERAKLALPGIDFPEFLVTEVGPGRFEVVARWEMAGAAALLTGMFRAMADDYGALALIETTDFRREDGLSIEVISIHVIEQAFQEPKEFKLGLGV</sequence>
<dbReference type="GO" id="GO:0020037">
    <property type="term" value="F:heme binding"/>
    <property type="evidence" value="ECO:0007669"/>
    <property type="project" value="InterPro"/>
</dbReference>
<dbReference type="RefSeq" id="WP_055682293.1">
    <property type="nucleotide sequence ID" value="NZ_CXPG01000016.1"/>
</dbReference>
<dbReference type="SUPFAM" id="SSF111126">
    <property type="entry name" value="Ligand-binding domain in the NO signalling and Golgi transport"/>
    <property type="match status" value="1"/>
</dbReference>
<dbReference type="AlphaFoldDB" id="A0A0M6XRQ7"/>
<accession>A0A0M6XRQ7</accession>
<dbReference type="PANTHER" id="PTHR45655:SF13">
    <property type="entry name" value="SOLUBLE GUANYLATE CYCLASE GCY-32-RELATED"/>
    <property type="match status" value="1"/>
</dbReference>
<dbReference type="STRING" id="282197.SAMN04488517_11814"/>
<protein>
    <submittedName>
        <fullName evidence="2">Heme NO binding protein</fullName>
    </submittedName>
</protein>
<dbReference type="InterPro" id="IPR011644">
    <property type="entry name" value="Heme_NO-bd"/>
</dbReference>
<organism evidence="2 3">
    <name type="scientific">Jannaschia rubra</name>
    <dbReference type="NCBI Taxonomy" id="282197"/>
    <lineage>
        <taxon>Bacteria</taxon>
        <taxon>Pseudomonadati</taxon>
        <taxon>Pseudomonadota</taxon>
        <taxon>Alphaproteobacteria</taxon>
        <taxon>Rhodobacterales</taxon>
        <taxon>Roseobacteraceae</taxon>
        <taxon>Jannaschia</taxon>
    </lineage>
</organism>